<dbReference type="GO" id="GO:0016740">
    <property type="term" value="F:transferase activity"/>
    <property type="evidence" value="ECO:0007669"/>
    <property type="project" value="UniProtKB-KW"/>
</dbReference>
<dbReference type="OrthoDB" id="1483986at2759"/>
<dbReference type="Gene3D" id="3.30.559.10">
    <property type="entry name" value="Chloramphenicol acetyltransferase-like domain"/>
    <property type="match status" value="2"/>
</dbReference>
<evidence type="ECO:0000313" key="4">
    <source>
        <dbReference type="RefSeq" id="XP_027357299.1"/>
    </source>
</evidence>
<dbReference type="InterPro" id="IPR023213">
    <property type="entry name" value="CAT-like_dom_sf"/>
</dbReference>
<comment type="similarity">
    <text evidence="1">Belongs to the plant acyltransferase family.</text>
</comment>
<accession>A0A8B8LQZ2</accession>
<reference evidence="3" key="1">
    <citation type="journal article" date="2019" name="Toxins">
        <title>Detection of Abrin-Like and Prepropulchellin-Like Toxin Genes and Transcripts Using Whole Genome Sequencing and Full-Length Transcript Sequencing of Abrus precatorius.</title>
        <authorList>
            <person name="Hovde B.T."/>
            <person name="Daligault H.E."/>
            <person name="Hanschen E.R."/>
            <person name="Kunde Y.A."/>
            <person name="Johnson M.B."/>
            <person name="Starkenburg S.R."/>
            <person name="Johnson S.L."/>
        </authorList>
    </citation>
    <scope>NUCLEOTIDE SEQUENCE [LARGE SCALE GENOMIC DNA]</scope>
</reference>
<reference evidence="4" key="2">
    <citation type="submission" date="2025-08" db="UniProtKB">
        <authorList>
            <consortium name="RefSeq"/>
        </authorList>
    </citation>
    <scope>IDENTIFICATION</scope>
    <source>
        <tissue evidence="4">Young leaves</tissue>
    </source>
</reference>
<evidence type="ECO:0000256" key="1">
    <source>
        <dbReference type="ARBA" id="ARBA00009861"/>
    </source>
</evidence>
<keyword evidence="2" id="KW-0808">Transferase</keyword>
<dbReference type="InterPro" id="IPR050898">
    <property type="entry name" value="Plant_acyltransferase"/>
</dbReference>
<evidence type="ECO:0000313" key="3">
    <source>
        <dbReference type="Proteomes" id="UP000694853"/>
    </source>
</evidence>
<protein>
    <submittedName>
        <fullName evidence="4">13-hydroxylupanine O-tigloyltransferase-like</fullName>
    </submittedName>
</protein>
<sequence length="455" mass="50825">MVFQTSSLEFTVRRHPPELVAPAKPIPHEVKLLSDIDDQNGLRYQLPLVQFYPYQPLMKGKDPVQVIREALAKTLVFYYPLAGRLREGPNGKLMVDCNGEGVMFIEADAGVTLEQFGNNFMPPFPCFDELLYNVPGSDGMIDTPLLLLQVTRLKCGGFIFALRMNHTMCDGSGICQFLKALAEIARGAPKPSILPVWHRELLCARNPPRITCTHNEYQQLPPDSRSIFTPHHRSFFFGPKEIGLMRSLLPPHLATKSTSFEILTAYLWRCRTFALQWQNPDQEVRLLCIVNARFGSCMFAPPLPNGFYGNAFVFPAAVTTVGKLLGSPLGYALELVKKAKDEANEEYVHSVVDLMAIKGRPCFTMLGSFMVSDLLKSGFTDFNFGWGKALYSGVAKGGLGNISGVSFYVPYTNSKGEKGRVVPICLPQDAMERFEKELNDTLKIKNNYMVLMSSL</sequence>
<dbReference type="KEGG" id="aprc:113866688"/>
<dbReference type="PANTHER" id="PTHR31147:SF66">
    <property type="entry name" value="OS05G0315700 PROTEIN"/>
    <property type="match status" value="1"/>
</dbReference>
<evidence type="ECO:0000256" key="2">
    <source>
        <dbReference type="ARBA" id="ARBA00022679"/>
    </source>
</evidence>
<organism evidence="3 4">
    <name type="scientific">Abrus precatorius</name>
    <name type="common">Indian licorice</name>
    <name type="synonym">Glycine abrus</name>
    <dbReference type="NCBI Taxonomy" id="3816"/>
    <lineage>
        <taxon>Eukaryota</taxon>
        <taxon>Viridiplantae</taxon>
        <taxon>Streptophyta</taxon>
        <taxon>Embryophyta</taxon>
        <taxon>Tracheophyta</taxon>
        <taxon>Spermatophyta</taxon>
        <taxon>Magnoliopsida</taxon>
        <taxon>eudicotyledons</taxon>
        <taxon>Gunneridae</taxon>
        <taxon>Pentapetalae</taxon>
        <taxon>rosids</taxon>
        <taxon>fabids</taxon>
        <taxon>Fabales</taxon>
        <taxon>Fabaceae</taxon>
        <taxon>Papilionoideae</taxon>
        <taxon>50 kb inversion clade</taxon>
        <taxon>NPAAA clade</taxon>
        <taxon>indigoferoid/millettioid clade</taxon>
        <taxon>Abreae</taxon>
        <taxon>Abrus</taxon>
    </lineage>
</organism>
<gene>
    <name evidence="4" type="primary">LOC113866688</name>
</gene>
<name>A0A8B8LQZ2_ABRPR</name>
<dbReference type="Pfam" id="PF02458">
    <property type="entry name" value="Transferase"/>
    <property type="match status" value="1"/>
</dbReference>
<dbReference type="GeneID" id="113866688"/>
<keyword evidence="3" id="KW-1185">Reference proteome</keyword>
<dbReference type="RefSeq" id="XP_027357299.1">
    <property type="nucleotide sequence ID" value="XM_027501498.1"/>
</dbReference>
<dbReference type="PANTHER" id="PTHR31147">
    <property type="entry name" value="ACYL TRANSFERASE 4"/>
    <property type="match status" value="1"/>
</dbReference>
<dbReference type="AlphaFoldDB" id="A0A8B8LQZ2"/>
<proteinExistence type="inferred from homology"/>
<dbReference type="Proteomes" id="UP000694853">
    <property type="component" value="Unplaced"/>
</dbReference>